<evidence type="ECO:0000313" key="2">
    <source>
        <dbReference type="Proteomes" id="UP000814140"/>
    </source>
</evidence>
<protein>
    <submittedName>
        <fullName evidence="1">Uncharacterized protein</fullName>
    </submittedName>
</protein>
<gene>
    <name evidence="1" type="ORF">BV25DRAFT_1819733</name>
</gene>
<evidence type="ECO:0000313" key="1">
    <source>
        <dbReference type="EMBL" id="KAI0067409.1"/>
    </source>
</evidence>
<accession>A0ACB8TG50</accession>
<keyword evidence="2" id="KW-1185">Reference proteome</keyword>
<comment type="caution">
    <text evidence="1">The sequence shown here is derived from an EMBL/GenBank/DDBJ whole genome shotgun (WGS) entry which is preliminary data.</text>
</comment>
<reference evidence="1" key="1">
    <citation type="submission" date="2021-03" db="EMBL/GenBank/DDBJ databases">
        <authorList>
            <consortium name="DOE Joint Genome Institute"/>
            <person name="Ahrendt S."/>
            <person name="Looney B.P."/>
            <person name="Miyauchi S."/>
            <person name="Morin E."/>
            <person name="Drula E."/>
            <person name="Courty P.E."/>
            <person name="Chicoki N."/>
            <person name="Fauchery L."/>
            <person name="Kohler A."/>
            <person name="Kuo A."/>
            <person name="Labutti K."/>
            <person name="Pangilinan J."/>
            <person name="Lipzen A."/>
            <person name="Riley R."/>
            <person name="Andreopoulos W."/>
            <person name="He G."/>
            <person name="Johnson J."/>
            <person name="Barry K.W."/>
            <person name="Grigoriev I.V."/>
            <person name="Nagy L."/>
            <person name="Hibbett D."/>
            <person name="Henrissat B."/>
            <person name="Matheny P.B."/>
            <person name="Labbe J."/>
            <person name="Martin F."/>
        </authorList>
    </citation>
    <scope>NUCLEOTIDE SEQUENCE</scope>
    <source>
        <strain evidence="1">HHB10654</strain>
    </source>
</reference>
<reference evidence="1" key="2">
    <citation type="journal article" date="2022" name="New Phytol.">
        <title>Evolutionary transition to the ectomycorrhizal habit in the genomes of a hyperdiverse lineage of mushroom-forming fungi.</title>
        <authorList>
            <person name="Looney B."/>
            <person name="Miyauchi S."/>
            <person name="Morin E."/>
            <person name="Drula E."/>
            <person name="Courty P.E."/>
            <person name="Kohler A."/>
            <person name="Kuo A."/>
            <person name="LaButti K."/>
            <person name="Pangilinan J."/>
            <person name="Lipzen A."/>
            <person name="Riley R."/>
            <person name="Andreopoulos W."/>
            <person name="He G."/>
            <person name="Johnson J."/>
            <person name="Nolan M."/>
            <person name="Tritt A."/>
            <person name="Barry K.W."/>
            <person name="Grigoriev I.V."/>
            <person name="Nagy L.G."/>
            <person name="Hibbett D."/>
            <person name="Henrissat B."/>
            <person name="Matheny P.B."/>
            <person name="Labbe J."/>
            <person name="Martin F.M."/>
        </authorList>
    </citation>
    <scope>NUCLEOTIDE SEQUENCE</scope>
    <source>
        <strain evidence="1">HHB10654</strain>
    </source>
</reference>
<dbReference type="Proteomes" id="UP000814140">
    <property type="component" value="Unassembled WGS sequence"/>
</dbReference>
<sequence length="999" mass="108079">MAANPMSFSDFEDSDLTDLSSEEDDYVPLAKKATPKKSAKTKKATYTVSNPLRPPRTTQYSAKSLYEQIVDSSIDLDPEYQRDVVWPESKQIGLIDSVFRNYYVPPIIFAVNTADDGTETRVCIDGKQRLTSLQKFMDGMIPHKDSVTGRRFWYKSGPGQRTLLPKNLLQIFANKQIVCVEYDNLTDDQEREIFQRVQLGVALTPAERMQAITGPWPSFIREVQSKVLGDEGFGEALDWGRARGRDFQGLVAIVFVIDKLPTFTTPVSPALDKWLSRASAVPQKLRNEVSETFRIFLKLVKDKKYNNPFHKPSRVSPIEFIMIGVLIYQHRKTLSLMQLSSAIEKMRADVRTKEKDVRTNTRVSKALLKFINTKMNTLVLKSDGKGDKSASASVASPASATASSARKRKRLEDSDEEDEDEGLRPPPKASTSRTAAASSTRVSTQTKKAQVSTPKVSTSNDAPKASSSKAVASKSTTAKGGKTSKASTSSQASKASNSPALTTQPGPSTTRDIRAESLTSTASRPVLPPVNTQVSRERAPSHPQPASASSSSRPTPTRPTAPNSVRLPTPVHPPPSALLSQSNPDMQSASALGTQTPLTRSATAPFIKREPDGDGVPRSGRLDVLRAAKAAASGGLVSKSPVVPTQLPPQAPMGTAIASQTSGSAPPFQSNQGSQSGANPSVENQPQAIPGGSQAEGPVHIDAGSIQAILSAAGFHLPNAPSSNQAPQNPMAPAYNQLSAFGHNPTSTSSPTNANQPSGSLGGLPSHVQAYLQAQNGGFHVTNQNPMFGNTLLGQPSMGPGQPQGVPAGLPPKAEYIEPSLSRTTSRSFSGLQAVPMGAARRASLADPPPSASSTSSFDEHQGRYGHGGKPYNRERSYDRDRGGGYDRGRDYERGRGYGRDRGYDSRGYRGGRSRSTSRGRRPSNDDRYNDRSRRDFDDRDRGRGRGRGDGRHASYHDYDDKDREKGRDNDWGRGREDRDGGWSSMNRASKDDADPTKT</sequence>
<organism evidence="1 2">
    <name type="scientific">Artomyces pyxidatus</name>
    <dbReference type="NCBI Taxonomy" id="48021"/>
    <lineage>
        <taxon>Eukaryota</taxon>
        <taxon>Fungi</taxon>
        <taxon>Dikarya</taxon>
        <taxon>Basidiomycota</taxon>
        <taxon>Agaricomycotina</taxon>
        <taxon>Agaricomycetes</taxon>
        <taxon>Russulales</taxon>
        <taxon>Auriscalpiaceae</taxon>
        <taxon>Artomyces</taxon>
    </lineage>
</organism>
<proteinExistence type="predicted"/>
<name>A0ACB8TG50_9AGAM</name>
<dbReference type="EMBL" id="MU277190">
    <property type="protein sequence ID" value="KAI0067409.1"/>
    <property type="molecule type" value="Genomic_DNA"/>
</dbReference>